<evidence type="ECO:0000256" key="3">
    <source>
        <dbReference type="SAM" id="MobiDB-lite"/>
    </source>
</evidence>
<evidence type="ECO:0000259" key="4">
    <source>
        <dbReference type="PROSITE" id="PS50075"/>
    </source>
</evidence>
<dbReference type="EMBL" id="CP023693">
    <property type="protein sequence ID" value="QEV35661.1"/>
    <property type="molecule type" value="Genomic_DNA"/>
</dbReference>
<feature type="compositionally biased region" description="Pro residues" evidence="3">
    <location>
        <begin position="19"/>
        <end position="29"/>
    </location>
</feature>
<dbReference type="Pfam" id="PF00550">
    <property type="entry name" value="PP-binding"/>
    <property type="match status" value="1"/>
</dbReference>
<dbReference type="InterPro" id="IPR009081">
    <property type="entry name" value="PP-bd_ACP"/>
</dbReference>
<evidence type="ECO:0000256" key="2">
    <source>
        <dbReference type="ARBA" id="ARBA00022553"/>
    </source>
</evidence>
<reference evidence="6 7" key="2">
    <citation type="submission" date="2017-09" db="EMBL/GenBank/DDBJ databases">
        <authorList>
            <person name="Lee N."/>
            <person name="Cho B.-K."/>
        </authorList>
    </citation>
    <scope>NUCLEOTIDE SEQUENCE [LARGE SCALE GENOMIC DNA]</scope>
    <source>
        <strain evidence="6 7">ATCC 19740</strain>
    </source>
</reference>
<dbReference type="Gene3D" id="1.10.1200.10">
    <property type="entry name" value="ACP-like"/>
    <property type="match status" value="1"/>
</dbReference>
<evidence type="ECO:0000313" key="8">
    <source>
        <dbReference type="Proteomes" id="UP000642014"/>
    </source>
</evidence>
<accession>A0AAV4KGG8</accession>
<dbReference type="Proteomes" id="UP000326029">
    <property type="component" value="Chromosome"/>
</dbReference>
<name>A0AAV4KGG8_9ACTN</name>
<sequence>MDQALLDWFRTDPAESVPEPAPPTAPEPPVLTPAAFAAAPPGHRGRLLDDYLRQEIGRVLDCPAEAVARDRTTADLGIGSMTGLELRTRIEATLGAAPELAVILRARSVPELAAHLEDVLA</sequence>
<dbReference type="GeneID" id="95457741"/>
<feature type="domain" description="Carrier" evidence="4">
    <location>
        <begin position="46"/>
        <end position="120"/>
    </location>
</feature>
<dbReference type="PROSITE" id="PS50075">
    <property type="entry name" value="CARRIER"/>
    <property type="match status" value="1"/>
</dbReference>
<dbReference type="RefSeq" id="WP_062751298.1">
    <property type="nucleotide sequence ID" value="NZ_BMSJ01000002.1"/>
</dbReference>
<dbReference type="EMBL" id="BMSJ01000002">
    <property type="protein sequence ID" value="GGR15702.1"/>
    <property type="molecule type" value="Genomic_DNA"/>
</dbReference>
<keyword evidence="2" id="KW-0597">Phosphoprotein</keyword>
<dbReference type="GO" id="GO:0031177">
    <property type="term" value="F:phosphopantetheine binding"/>
    <property type="evidence" value="ECO:0007669"/>
    <property type="project" value="InterPro"/>
</dbReference>
<dbReference type="InterPro" id="IPR036736">
    <property type="entry name" value="ACP-like_sf"/>
</dbReference>
<reference evidence="5" key="3">
    <citation type="submission" date="2023-08" db="EMBL/GenBank/DDBJ databases">
        <authorList>
            <person name="Sun Q."/>
            <person name="Ohkuma M."/>
        </authorList>
    </citation>
    <scope>NUCLEOTIDE SEQUENCE</scope>
    <source>
        <strain evidence="5">JCM 4205</strain>
    </source>
</reference>
<evidence type="ECO:0000313" key="7">
    <source>
        <dbReference type="Proteomes" id="UP000326029"/>
    </source>
</evidence>
<keyword evidence="7" id="KW-1185">Reference proteome</keyword>
<dbReference type="SUPFAM" id="SSF47336">
    <property type="entry name" value="ACP-like"/>
    <property type="match status" value="1"/>
</dbReference>
<evidence type="ECO:0000256" key="1">
    <source>
        <dbReference type="ARBA" id="ARBA00022450"/>
    </source>
</evidence>
<dbReference type="SMART" id="SM00823">
    <property type="entry name" value="PKS_PP"/>
    <property type="match status" value="1"/>
</dbReference>
<organism evidence="5 8">
    <name type="scientific">Streptomyces cinereoruber</name>
    <dbReference type="NCBI Taxonomy" id="67260"/>
    <lineage>
        <taxon>Bacteria</taxon>
        <taxon>Bacillati</taxon>
        <taxon>Actinomycetota</taxon>
        <taxon>Actinomycetes</taxon>
        <taxon>Kitasatosporales</taxon>
        <taxon>Streptomycetaceae</taxon>
        <taxon>Streptomyces</taxon>
    </lineage>
</organism>
<feature type="region of interest" description="Disordered" evidence="3">
    <location>
        <begin position="10"/>
        <end position="29"/>
    </location>
</feature>
<proteinExistence type="predicted"/>
<evidence type="ECO:0000313" key="5">
    <source>
        <dbReference type="EMBL" id="GGR15702.1"/>
    </source>
</evidence>
<evidence type="ECO:0000313" key="6">
    <source>
        <dbReference type="EMBL" id="QEV35661.1"/>
    </source>
</evidence>
<keyword evidence="1" id="KW-0596">Phosphopantetheine</keyword>
<dbReference type="Proteomes" id="UP000642014">
    <property type="component" value="Unassembled WGS sequence"/>
</dbReference>
<protein>
    <submittedName>
        <fullName evidence="6">Acyl carrier protein</fullName>
    </submittedName>
</protein>
<dbReference type="AlphaFoldDB" id="A0AAV4KGG8"/>
<dbReference type="GO" id="GO:0017000">
    <property type="term" value="P:antibiotic biosynthetic process"/>
    <property type="evidence" value="ECO:0007669"/>
    <property type="project" value="UniProtKB-ARBA"/>
</dbReference>
<gene>
    <name evidence="6" type="ORF">CP977_28680</name>
    <name evidence="5" type="ORF">GCM10010497_17510</name>
</gene>
<reference evidence="5 8" key="1">
    <citation type="journal article" date="2014" name="Int. J. Syst. Evol. Microbiol.">
        <title>Complete genome sequence of Corynebacterium casei LMG S-19264T (=DSM 44701T), isolated from a smear-ripened cheese.</title>
        <authorList>
            <consortium name="US DOE Joint Genome Institute (JGI-PGF)"/>
            <person name="Walter F."/>
            <person name="Albersmeier A."/>
            <person name="Kalinowski J."/>
            <person name="Ruckert C."/>
        </authorList>
    </citation>
    <scope>NUCLEOTIDE SEQUENCE [LARGE SCALE GENOMIC DNA]</scope>
    <source>
        <strain evidence="5 8">JCM 4205</strain>
    </source>
</reference>
<dbReference type="InterPro" id="IPR020806">
    <property type="entry name" value="PKS_PP-bd"/>
</dbReference>